<dbReference type="GeneID" id="108820423"/>
<feature type="domain" description="DUF4283" evidence="2">
    <location>
        <begin position="40"/>
        <end position="120"/>
    </location>
</feature>
<keyword evidence="4" id="KW-1185">Reference proteome</keyword>
<organism evidence="4 5">
    <name type="scientific">Raphanus sativus</name>
    <name type="common">Radish</name>
    <name type="synonym">Raphanus raphanistrum var. sativus</name>
    <dbReference type="NCBI Taxonomy" id="3726"/>
    <lineage>
        <taxon>Eukaryota</taxon>
        <taxon>Viridiplantae</taxon>
        <taxon>Streptophyta</taxon>
        <taxon>Embryophyta</taxon>
        <taxon>Tracheophyta</taxon>
        <taxon>Spermatophyta</taxon>
        <taxon>Magnoliopsida</taxon>
        <taxon>eudicotyledons</taxon>
        <taxon>Gunneridae</taxon>
        <taxon>Pentapetalae</taxon>
        <taxon>rosids</taxon>
        <taxon>malvids</taxon>
        <taxon>Brassicales</taxon>
        <taxon>Brassicaceae</taxon>
        <taxon>Brassiceae</taxon>
        <taxon>Raphanus</taxon>
    </lineage>
</organism>
<feature type="compositionally biased region" description="Basic and acidic residues" evidence="1">
    <location>
        <begin position="321"/>
        <end position="330"/>
    </location>
</feature>
<dbReference type="AlphaFoldDB" id="A0A6J0KPA9"/>
<gene>
    <name evidence="5" type="primary">LOC108820423</name>
</gene>
<proteinExistence type="predicted"/>
<evidence type="ECO:0000259" key="3">
    <source>
        <dbReference type="Pfam" id="PF14392"/>
    </source>
</evidence>
<dbReference type="InterPro" id="IPR025558">
    <property type="entry name" value="DUF4283"/>
</dbReference>
<evidence type="ECO:0000256" key="1">
    <source>
        <dbReference type="SAM" id="MobiDB-lite"/>
    </source>
</evidence>
<dbReference type="OrthoDB" id="981173at2759"/>
<dbReference type="KEGG" id="rsz:108820423"/>
<dbReference type="RefSeq" id="XP_018448869.1">
    <property type="nucleotide sequence ID" value="XM_018593367.1"/>
</dbReference>
<feature type="region of interest" description="Disordered" evidence="1">
    <location>
        <begin position="263"/>
        <end position="454"/>
    </location>
</feature>
<accession>A0A6J0KPA9</accession>
<dbReference type="InterPro" id="IPR040256">
    <property type="entry name" value="At4g02000-like"/>
</dbReference>
<dbReference type="PANTHER" id="PTHR31286:SF178">
    <property type="entry name" value="DUF4283 DOMAIN-CONTAINING PROTEIN"/>
    <property type="match status" value="1"/>
</dbReference>
<evidence type="ECO:0000313" key="4">
    <source>
        <dbReference type="Proteomes" id="UP000504610"/>
    </source>
</evidence>
<dbReference type="Proteomes" id="UP000504610">
    <property type="component" value="Unplaced"/>
</dbReference>
<dbReference type="Pfam" id="PF14111">
    <property type="entry name" value="DUF4283"/>
    <property type="match status" value="1"/>
</dbReference>
<sequence>MIRNRKRKEVSLLEELKEMELLEEGEMVDIPDLEFEDLIEENTLSVIVRCLNPYAHKVGGLVKALPPIWGMEDRVRGRGVGEQKVQFIFNSDNDLQFVLNKGPWFVNGWMVALDQWSPNPHPEFLQRIPFWIRIRGLPIHLLKKEIVESLLGPLGEVGPVELHAKNSDSLEYVRARVSISTEEPLQFRRIARFRSGETVPTELEYEKLLKVCYTCKKLTHDQTKCPLQAYIAPEFNRGPQGKSLKANLRSKLLEKEVRAKEALTKDPIKESKKGQQELAESSRGRRNNAVKVGIEDKRRGKRVATSSQKVWKQKGVSGDSRTSKSTEESMAKTCSISKEGPEMNKTPGSVFNRLGSSEKDSGSGGRNRSSRSHIQEHDLRISLSGGSQGERLEGKSSKGSRSPPIVFERLGSPCFMTPREEKGPEGSTVSKRRRQSGSSEGRKAKKARRGAQEIEKVAPSVFQRLGGTELGSGSSGGGQEVLDHSAHVAAYTPVHAARGAANFPGHSVRRIALASGTNWKEGLMGNSNPSRSI</sequence>
<reference evidence="5" key="1">
    <citation type="submission" date="2025-08" db="UniProtKB">
        <authorList>
            <consortium name="RefSeq"/>
        </authorList>
    </citation>
    <scope>IDENTIFICATION</scope>
    <source>
        <tissue evidence="5">Leaf</tissue>
    </source>
</reference>
<evidence type="ECO:0000259" key="2">
    <source>
        <dbReference type="Pfam" id="PF14111"/>
    </source>
</evidence>
<feature type="domain" description="Zinc knuckle CX2CX4HX4C" evidence="3">
    <location>
        <begin position="182"/>
        <end position="226"/>
    </location>
</feature>
<feature type="compositionally biased region" description="Basic and acidic residues" evidence="1">
    <location>
        <begin position="263"/>
        <end position="283"/>
    </location>
</feature>
<evidence type="ECO:0000313" key="5">
    <source>
        <dbReference type="RefSeq" id="XP_018448869.1"/>
    </source>
</evidence>
<dbReference type="Pfam" id="PF14392">
    <property type="entry name" value="zf-CCHC_4"/>
    <property type="match status" value="1"/>
</dbReference>
<protein>
    <submittedName>
        <fullName evidence="5">Uncharacterized protein LOC108820423</fullName>
    </submittedName>
</protein>
<name>A0A6J0KPA9_RAPSA</name>
<dbReference type="PANTHER" id="PTHR31286">
    <property type="entry name" value="GLYCINE-RICH CELL WALL STRUCTURAL PROTEIN 1.8-LIKE"/>
    <property type="match status" value="1"/>
</dbReference>
<dbReference type="InterPro" id="IPR025836">
    <property type="entry name" value="Zn_knuckle_CX2CX4HX4C"/>
</dbReference>